<dbReference type="PANTHER" id="PTHR36221:SF1">
    <property type="entry name" value="DUF742 DOMAIN-CONTAINING PROTEIN"/>
    <property type="match status" value="1"/>
</dbReference>
<dbReference type="Pfam" id="PF05331">
    <property type="entry name" value="DUF742"/>
    <property type="match status" value="1"/>
</dbReference>
<protein>
    <submittedName>
        <fullName evidence="1">DUF742 domain-containing protein</fullName>
    </submittedName>
</protein>
<dbReference type="EMBL" id="JAAGLU010000005">
    <property type="protein sequence ID" value="NEC85560.1"/>
    <property type="molecule type" value="Genomic_DNA"/>
</dbReference>
<evidence type="ECO:0000313" key="1">
    <source>
        <dbReference type="EMBL" id="NEC85560.1"/>
    </source>
</evidence>
<comment type="caution">
    <text evidence="1">The sequence shown here is derived from an EMBL/GenBank/DDBJ whole genome shotgun (WGS) entry which is preliminary data.</text>
</comment>
<gene>
    <name evidence="1" type="ORF">G3I71_06895</name>
</gene>
<dbReference type="InterPro" id="IPR007995">
    <property type="entry name" value="DUF742"/>
</dbReference>
<dbReference type="RefSeq" id="WP_164313029.1">
    <property type="nucleotide sequence ID" value="NZ_JAAGLU010000005.1"/>
</dbReference>
<dbReference type="AlphaFoldDB" id="A0A6B3BIH1"/>
<accession>A0A6B3BIH1</accession>
<proteinExistence type="predicted"/>
<organism evidence="1">
    <name type="scientific">Streptomyces sp. SID12501</name>
    <dbReference type="NCBI Taxonomy" id="2706042"/>
    <lineage>
        <taxon>Bacteria</taxon>
        <taxon>Bacillati</taxon>
        <taxon>Actinomycetota</taxon>
        <taxon>Actinomycetes</taxon>
        <taxon>Kitasatosporales</taxon>
        <taxon>Streptomycetaceae</taxon>
        <taxon>Streptomyces</taxon>
    </lineage>
</organism>
<dbReference type="PANTHER" id="PTHR36221">
    <property type="entry name" value="DUF742 DOMAIN-CONTAINING PROTEIN"/>
    <property type="match status" value="1"/>
</dbReference>
<name>A0A6B3BIH1_9ACTN</name>
<reference evidence="1" key="1">
    <citation type="submission" date="2020-01" db="EMBL/GenBank/DDBJ databases">
        <title>Insect and environment-associated Actinomycetes.</title>
        <authorList>
            <person name="Currrie C."/>
            <person name="Chevrette M."/>
            <person name="Carlson C."/>
            <person name="Stubbendieck R."/>
            <person name="Wendt-Pienkowski E."/>
        </authorList>
    </citation>
    <scope>NUCLEOTIDE SEQUENCE</scope>
    <source>
        <strain evidence="1">SID12501</strain>
    </source>
</reference>
<sequence>MNAHGEEPPVTVTSDFVRSYVITGGRRLPTADDLSLHTLVTLAPDRELPLGAGPEVRAIWDLCGGGYLSVAEVAAHLSLPVGVARLLLTDLFEQGHLLRRAAPPRAQSVDRGIIEKVLHGLESLYG</sequence>